<name>A0A9P5VK91_9FUNG</name>
<dbReference type="InterPro" id="IPR032675">
    <property type="entry name" value="LRR_dom_sf"/>
</dbReference>
<dbReference type="Proteomes" id="UP000696485">
    <property type="component" value="Unassembled WGS sequence"/>
</dbReference>
<feature type="region of interest" description="Disordered" evidence="1">
    <location>
        <begin position="91"/>
        <end position="143"/>
    </location>
</feature>
<feature type="compositionally biased region" description="Polar residues" evidence="1">
    <location>
        <begin position="161"/>
        <end position="170"/>
    </location>
</feature>
<organism evidence="2 3">
    <name type="scientific">Podila minutissima</name>
    <dbReference type="NCBI Taxonomy" id="64525"/>
    <lineage>
        <taxon>Eukaryota</taxon>
        <taxon>Fungi</taxon>
        <taxon>Fungi incertae sedis</taxon>
        <taxon>Mucoromycota</taxon>
        <taxon>Mortierellomycotina</taxon>
        <taxon>Mortierellomycetes</taxon>
        <taxon>Mortierellales</taxon>
        <taxon>Mortierellaceae</taxon>
        <taxon>Podila</taxon>
    </lineage>
</organism>
<comment type="caution">
    <text evidence="2">The sequence shown here is derived from an EMBL/GenBank/DDBJ whole genome shotgun (WGS) entry which is preliminary data.</text>
</comment>
<feature type="region of interest" description="Disordered" evidence="1">
    <location>
        <begin position="640"/>
        <end position="664"/>
    </location>
</feature>
<dbReference type="SUPFAM" id="SSF52047">
    <property type="entry name" value="RNI-like"/>
    <property type="match status" value="1"/>
</dbReference>
<sequence length="1135" mass="126600">MTDYQSFRLAGSMDEAVTRIEVSLDEQTGQKLVFWDDIEDQFPGIQSVKDGDIAVSFARDSKRKRIEPLCIMYRPGAVLDVFLTVGSPVSTLHSRSGSIYRSPSTTVSSTGHPQPDQRFPSIHVSSPPSHAYSHRHQQSQSTDLLSPAIADISIASQLPLDTSGPGTANVLSHPYTNDPPSPPLPNSAPLVRTTSQLVPKIQSTLQTSAQLFGHFEQSIKHGQLTQAESIKQEIRHHFGDLQAEISKNKELQLQTLELQQTAAEMQQRMLTMQQQALDRLALIQSRVQSLITTTYELHEYPIPRLFIVLPRATDSWDRLNPFTHKFRLYFLCECGDHTRTPGSKISHHIHLAKHEGYDVDRPTEFFEKYGSYVLIMMEMIRYGIVTAGVVVPALANSRLLDGFDGISDGVNLFTKDSFGPLVQESIEYVQRHRVPDYNQAPFRNETTTSTDADLAGQVALEGADLRQLASFLRNKDEAKVLGNLYRIVTQEGHVKWVCLDHYRENYREESVQLFKETVAVNGGSFDAATGKVQVRLRSSIVARHFYDALEQAKFIQELSLVLDWDTALEDFKMLRDTMVKSNVVSLKLDCCNATGPSRDILLSRTKRYDPIVQMMANTKLQSFSLLRCDGFWSRLTKLAPSSSGSSSPSSPSSPSPPGTGSGGAPSLSFPLKALSIQGAMDHWKHDQHRLEEILRQSPKLTELKLQVADTDGAFEVIKASTHGFRHLRLLNLSVIQSSQQEQVDVVFDNSGEISNVVISTNKRPYTQLAYSGKVSKLVMYHEFAMRQEGAQLHKVLEKNTGLKEIGVRCHVSGFVGLFELVRKAVVGHAEFERLEIQDLAGWNKIYSTDLKDPMVTRLELTSTDSTGREDILGAFGWAIKSIPSGIQFTASLAAALERGMHVQASVLQRLHLDITKLDRASLDHFVSVIDRCDQLEKLDVLVQWHNSDLNSRPLAKFIARVSTRISHLSLRAYGLFSLFFDLASFMVPRYDGPTFVPGCAMPQLQELLVVPAADTQTKIKHCQLNGPQIRWLVIPLASPSLRRLSLGYLDILKDDWTATLQAICFESLQHLELRGMNLSDAQARLLASLVPPRAVLKTLTIEDSLVSKACLASVEEAMHETIPSCQVIVCEKAKA</sequence>
<gene>
    <name evidence="2" type="ORF">BG006_008024</name>
</gene>
<evidence type="ECO:0000313" key="2">
    <source>
        <dbReference type="EMBL" id="KAF9328858.1"/>
    </source>
</evidence>
<feature type="region of interest" description="Disordered" evidence="1">
    <location>
        <begin position="161"/>
        <end position="189"/>
    </location>
</feature>
<dbReference type="EMBL" id="JAAAUY010000526">
    <property type="protein sequence ID" value="KAF9328858.1"/>
    <property type="molecule type" value="Genomic_DNA"/>
</dbReference>
<keyword evidence="3" id="KW-1185">Reference proteome</keyword>
<feature type="compositionally biased region" description="Polar residues" evidence="1">
    <location>
        <begin position="91"/>
        <end position="112"/>
    </location>
</feature>
<evidence type="ECO:0000313" key="3">
    <source>
        <dbReference type="Proteomes" id="UP000696485"/>
    </source>
</evidence>
<protein>
    <submittedName>
        <fullName evidence="2">Uncharacterized protein</fullName>
    </submittedName>
</protein>
<feature type="compositionally biased region" description="Pro residues" evidence="1">
    <location>
        <begin position="177"/>
        <end position="186"/>
    </location>
</feature>
<reference evidence="2" key="1">
    <citation type="journal article" date="2020" name="Fungal Divers.">
        <title>Resolving the Mortierellaceae phylogeny through synthesis of multi-gene phylogenetics and phylogenomics.</title>
        <authorList>
            <person name="Vandepol N."/>
            <person name="Liber J."/>
            <person name="Desiro A."/>
            <person name="Na H."/>
            <person name="Kennedy M."/>
            <person name="Barry K."/>
            <person name="Grigoriev I.V."/>
            <person name="Miller A.N."/>
            <person name="O'Donnell K."/>
            <person name="Stajich J.E."/>
            <person name="Bonito G."/>
        </authorList>
    </citation>
    <scope>NUCLEOTIDE SEQUENCE</scope>
    <source>
        <strain evidence="2">NVP1</strain>
    </source>
</reference>
<feature type="compositionally biased region" description="Low complexity" evidence="1">
    <location>
        <begin position="640"/>
        <end position="650"/>
    </location>
</feature>
<accession>A0A9P5VK91</accession>
<proteinExistence type="predicted"/>
<dbReference type="Gene3D" id="3.80.10.10">
    <property type="entry name" value="Ribonuclease Inhibitor"/>
    <property type="match status" value="1"/>
</dbReference>
<evidence type="ECO:0000256" key="1">
    <source>
        <dbReference type="SAM" id="MobiDB-lite"/>
    </source>
</evidence>
<dbReference type="AlphaFoldDB" id="A0A9P5VK91"/>